<reference evidence="1 2" key="1">
    <citation type="journal article" date="2015" name="Nature">
        <title>rRNA introns, odd ribosomes, and small enigmatic genomes across a large radiation of phyla.</title>
        <authorList>
            <person name="Brown C.T."/>
            <person name="Hug L.A."/>
            <person name="Thomas B.C."/>
            <person name="Sharon I."/>
            <person name="Castelle C.J."/>
            <person name="Singh A."/>
            <person name="Wilkins M.J."/>
            <person name="Williams K.H."/>
            <person name="Banfield J.F."/>
        </authorList>
    </citation>
    <scope>NUCLEOTIDE SEQUENCE [LARGE SCALE GENOMIC DNA]</scope>
</reference>
<organism evidence="1 2">
    <name type="scientific">Candidatus Wolfebacteria bacterium GW2011_GWA2_42_10</name>
    <dbReference type="NCBI Taxonomy" id="1619004"/>
    <lineage>
        <taxon>Bacteria</taxon>
        <taxon>Candidatus Wolfeibacteriota</taxon>
    </lineage>
</organism>
<evidence type="ECO:0000313" key="1">
    <source>
        <dbReference type="EMBL" id="KKS25098.1"/>
    </source>
</evidence>
<accession>A0A0G1AIL7</accession>
<protein>
    <submittedName>
        <fullName evidence="1">Uncharacterized protein</fullName>
    </submittedName>
</protein>
<evidence type="ECO:0000313" key="2">
    <source>
        <dbReference type="Proteomes" id="UP000034256"/>
    </source>
</evidence>
<name>A0A0G1AIL7_9BACT</name>
<dbReference type="Proteomes" id="UP000034256">
    <property type="component" value="Unassembled WGS sequence"/>
</dbReference>
<dbReference type="EMBL" id="LCCF01000007">
    <property type="protein sequence ID" value="KKS25098.1"/>
    <property type="molecule type" value="Genomic_DNA"/>
</dbReference>
<gene>
    <name evidence="1" type="ORF">UU85_C0007G0013</name>
</gene>
<dbReference type="AlphaFoldDB" id="A0A0G1AIL7"/>
<comment type="caution">
    <text evidence="1">The sequence shown here is derived from an EMBL/GenBank/DDBJ whole genome shotgun (WGS) entry which is preliminary data.</text>
</comment>
<proteinExistence type="predicted"/>
<sequence>MDRRTSHAEIAEVEDYIDLLPTVLPNETFDLWGTELVLARENYLPIKTYLSFESMVEEQRLDPISVVAETMSKLKEGEFIWLQTLISPTGAPTGNNWKKEGEEKIAEIVGRGKVKKGGSAVNAWLKNFFWAPVEHPTWPGEKKPEAPAMKFLSPDEQDMVKEIANKISKLGYKTVIRFVYIDRRDSFTPANFSAMIGAFHQFNTQNLNAFKPNYMITLYDSLWARIFPVLNIEELATIYHFPGVPVGAPRLRKLEFKKSGPPAGLPIE</sequence>